<gene>
    <name evidence="1" type="ORF">H8707_07600</name>
</gene>
<sequence length="114" mass="12959">MIKIDGVVIPTPSDYIVGIMDLSKAERNARGTMIIERVTTKRKLELAWKYLSKVQLSDLFNRVSPVFFEVEYIDPQDNGIKSGTFYAGDRKAGAIDFINGNIRYKDISVNLIER</sequence>
<reference evidence="1" key="1">
    <citation type="submission" date="2020-08" db="EMBL/GenBank/DDBJ databases">
        <title>Genome public.</title>
        <authorList>
            <person name="Liu C."/>
            <person name="Sun Q."/>
        </authorList>
    </citation>
    <scope>NUCLEOTIDE SEQUENCE</scope>
    <source>
        <strain evidence="1">BX21</strain>
    </source>
</reference>
<dbReference type="AlphaFoldDB" id="A0A926EXL0"/>
<dbReference type="RefSeq" id="WP_262429554.1">
    <property type="nucleotide sequence ID" value="NZ_JACRTG010000018.1"/>
</dbReference>
<accession>A0A926EXL0</accession>
<dbReference type="InterPro" id="IPR046557">
    <property type="entry name" value="DUF6711"/>
</dbReference>
<dbReference type="Pfam" id="PF20458">
    <property type="entry name" value="DUF6711"/>
    <property type="match status" value="1"/>
</dbReference>
<name>A0A926EXL0_9FIRM</name>
<comment type="caution">
    <text evidence="1">The sequence shown here is derived from an EMBL/GenBank/DDBJ whole genome shotgun (WGS) entry which is preliminary data.</text>
</comment>
<dbReference type="Proteomes" id="UP000601171">
    <property type="component" value="Unassembled WGS sequence"/>
</dbReference>
<dbReference type="EMBL" id="JACRTG010000018">
    <property type="protein sequence ID" value="MBC8588100.1"/>
    <property type="molecule type" value="Genomic_DNA"/>
</dbReference>
<evidence type="ECO:0000313" key="2">
    <source>
        <dbReference type="Proteomes" id="UP000601171"/>
    </source>
</evidence>
<organism evidence="1 2">
    <name type="scientific">Paratissierella segnis</name>
    <dbReference type="NCBI Taxonomy" id="2763679"/>
    <lineage>
        <taxon>Bacteria</taxon>
        <taxon>Bacillati</taxon>
        <taxon>Bacillota</taxon>
        <taxon>Tissierellia</taxon>
        <taxon>Tissierellales</taxon>
        <taxon>Tissierellaceae</taxon>
        <taxon>Paratissierella</taxon>
    </lineage>
</organism>
<protein>
    <submittedName>
        <fullName evidence="1">Uncharacterized protein</fullName>
    </submittedName>
</protein>
<keyword evidence="2" id="KW-1185">Reference proteome</keyword>
<evidence type="ECO:0000313" key="1">
    <source>
        <dbReference type="EMBL" id="MBC8588100.1"/>
    </source>
</evidence>
<proteinExistence type="predicted"/>